<evidence type="ECO:0000313" key="2">
    <source>
        <dbReference type="EMBL" id="CAE4617138.1"/>
    </source>
</evidence>
<accession>A0A7S4RKJ3</accession>
<feature type="transmembrane region" description="Helical" evidence="1">
    <location>
        <begin position="103"/>
        <end position="126"/>
    </location>
</feature>
<keyword evidence="1" id="KW-0812">Transmembrane</keyword>
<gene>
    <name evidence="2" type="ORF">AMON00008_LOCUS36718</name>
</gene>
<organism evidence="2">
    <name type="scientific">Alexandrium monilatum</name>
    <dbReference type="NCBI Taxonomy" id="311494"/>
    <lineage>
        <taxon>Eukaryota</taxon>
        <taxon>Sar</taxon>
        <taxon>Alveolata</taxon>
        <taxon>Dinophyceae</taxon>
        <taxon>Gonyaulacales</taxon>
        <taxon>Pyrocystaceae</taxon>
        <taxon>Alexandrium</taxon>
    </lineage>
</organism>
<dbReference type="AlphaFoldDB" id="A0A7S4RKJ3"/>
<protein>
    <submittedName>
        <fullName evidence="2">Uncharacterized protein</fullName>
    </submittedName>
</protein>
<sequence>MEPAPGSEKAANGRLHGSLTEADFLSGAKQTSVSTGRHSINLCALTQAMMVPWLMFVIICAVLTFSLPLRALWLVLVVLLVVRVVSTAFDAWRGRSQKHGYRFWLLALFMLVTALAASIAGIVVGMQNSAMRGPYDIFTSMGMYFDVDPDEPRISYQIADAGRVFFLPGARVETQMAKGFRSGSTYCVAPVSLGRTRPRATYAFWAVGVDCCPGSGSDIEFRCGDVSNPRAYAGMRLMDEGQRPFFRLAVQQAEATYKIRAPHPIFLHWVQDPIAEIHAYQDEGCKNFLLSICSFFVFQLFAVAAFALLSKTIC</sequence>
<name>A0A7S4RKJ3_9DINO</name>
<keyword evidence="1" id="KW-0472">Membrane</keyword>
<keyword evidence="1" id="KW-1133">Transmembrane helix</keyword>
<evidence type="ECO:0000256" key="1">
    <source>
        <dbReference type="SAM" id="Phobius"/>
    </source>
</evidence>
<feature type="transmembrane region" description="Helical" evidence="1">
    <location>
        <begin position="71"/>
        <end position="91"/>
    </location>
</feature>
<feature type="transmembrane region" description="Helical" evidence="1">
    <location>
        <begin position="288"/>
        <end position="309"/>
    </location>
</feature>
<feature type="transmembrane region" description="Helical" evidence="1">
    <location>
        <begin position="42"/>
        <end position="65"/>
    </location>
</feature>
<reference evidence="2" key="1">
    <citation type="submission" date="2021-01" db="EMBL/GenBank/DDBJ databases">
        <authorList>
            <person name="Corre E."/>
            <person name="Pelletier E."/>
            <person name="Niang G."/>
            <person name="Scheremetjew M."/>
            <person name="Finn R."/>
            <person name="Kale V."/>
            <person name="Holt S."/>
            <person name="Cochrane G."/>
            <person name="Meng A."/>
            <person name="Brown T."/>
            <person name="Cohen L."/>
        </authorList>
    </citation>
    <scope>NUCLEOTIDE SEQUENCE</scope>
    <source>
        <strain evidence="2">CCMP3105</strain>
    </source>
</reference>
<proteinExistence type="predicted"/>
<dbReference type="EMBL" id="HBNR01052353">
    <property type="protein sequence ID" value="CAE4617138.1"/>
    <property type="molecule type" value="Transcribed_RNA"/>
</dbReference>